<dbReference type="SUPFAM" id="SSF56112">
    <property type="entry name" value="Protein kinase-like (PK-like)"/>
    <property type="match status" value="1"/>
</dbReference>
<keyword evidence="1 3" id="KW-0547">Nucleotide-binding</keyword>
<organism evidence="7 8">
    <name type="scientific">Pythium oligandrum</name>
    <name type="common">Mycoparasitic fungus</name>
    <dbReference type="NCBI Taxonomy" id="41045"/>
    <lineage>
        <taxon>Eukaryota</taxon>
        <taxon>Sar</taxon>
        <taxon>Stramenopiles</taxon>
        <taxon>Oomycota</taxon>
        <taxon>Peronosporomycetes</taxon>
        <taxon>Pythiales</taxon>
        <taxon>Pythiaceae</taxon>
        <taxon>Pythium</taxon>
    </lineage>
</organism>
<dbReference type="PROSITE" id="PS00107">
    <property type="entry name" value="PROTEIN_KINASE_ATP"/>
    <property type="match status" value="1"/>
</dbReference>
<dbReference type="FunFam" id="1.10.510.10:FF:000571">
    <property type="entry name" value="Maternal embryonic leucine zipper kinase"/>
    <property type="match status" value="1"/>
</dbReference>
<name>A0A8K1FHE3_PYTOL</name>
<evidence type="ECO:0000259" key="6">
    <source>
        <dbReference type="PROSITE" id="PS50011"/>
    </source>
</evidence>
<keyword evidence="2 3" id="KW-0067">ATP-binding</keyword>
<keyword evidence="8" id="KW-1185">Reference proteome</keyword>
<dbReference type="Pfam" id="PF00069">
    <property type="entry name" value="Pkinase"/>
    <property type="match status" value="1"/>
</dbReference>
<dbReference type="AlphaFoldDB" id="A0A8K1FHE3"/>
<keyword evidence="4" id="KW-0723">Serine/threonine-protein kinase</keyword>
<evidence type="ECO:0000313" key="7">
    <source>
        <dbReference type="EMBL" id="TMW62626.1"/>
    </source>
</evidence>
<sequence>MSFLCCCFAKPPALEDEGGGVYRREEDQVGSFKRLRSWKKTPRLLDKYELLEMIGEGKTGRVYRVMSVAPPSFEAAAKMVTKEYLHTPERQRAFAEELAIVQRVQHPSLLKVLDVYKESDKHVIVMERAFGGEVMETITSSRFLSERDVAWIIRELLTVVEYLHANGITHRDIKVDNILCRTTELRDGIVLIDFGLAHQGGGLGVHDMTGMNGTCHFMAPEMFGRESQYGCEIDLWAVGVVTYILLFGHYPFDARFMSQVEDKIVAGDYEFPPETAHKVSTQAIEFIEHLLVVNPLERPTASDALSHPWMDLENCSTRKFSDPHMEQLRSFQDARRPPSTHIKMNTPPIVPLSPTGSL</sequence>
<evidence type="ECO:0000256" key="4">
    <source>
        <dbReference type="RuleBase" id="RU000304"/>
    </source>
</evidence>
<evidence type="ECO:0000256" key="5">
    <source>
        <dbReference type="SAM" id="MobiDB-lite"/>
    </source>
</evidence>
<dbReference type="EMBL" id="SPLM01000073">
    <property type="protein sequence ID" value="TMW62626.1"/>
    <property type="molecule type" value="Genomic_DNA"/>
</dbReference>
<dbReference type="PROSITE" id="PS50011">
    <property type="entry name" value="PROTEIN_KINASE_DOM"/>
    <property type="match status" value="1"/>
</dbReference>
<gene>
    <name evidence="7" type="ORF">Poli38472_005244</name>
</gene>
<dbReference type="InterPro" id="IPR017441">
    <property type="entry name" value="Protein_kinase_ATP_BS"/>
</dbReference>
<comment type="similarity">
    <text evidence="4">Belongs to the protein kinase superfamily.</text>
</comment>
<dbReference type="GO" id="GO:0005524">
    <property type="term" value="F:ATP binding"/>
    <property type="evidence" value="ECO:0007669"/>
    <property type="project" value="UniProtKB-UniRule"/>
</dbReference>
<dbReference type="PROSITE" id="PS00108">
    <property type="entry name" value="PROTEIN_KINASE_ST"/>
    <property type="match status" value="1"/>
</dbReference>
<feature type="region of interest" description="Disordered" evidence="5">
    <location>
        <begin position="333"/>
        <end position="358"/>
    </location>
</feature>
<evidence type="ECO:0000256" key="2">
    <source>
        <dbReference type="ARBA" id="ARBA00022840"/>
    </source>
</evidence>
<dbReference type="InterPro" id="IPR008271">
    <property type="entry name" value="Ser/Thr_kinase_AS"/>
</dbReference>
<dbReference type="InterPro" id="IPR011009">
    <property type="entry name" value="Kinase-like_dom_sf"/>
</dbReference>
<dbReference type="InterPro" id="IPR000719">
    <property type="entry name" value="Prot_kinase_dom"/>
</dbReference>
<dbReference type="SMART" id="SM00220">
    <property type="entry name" value="S_TKc"/>
    <property type="match status" value="1"/>
</dbReference>
<comment type="caution">
    <text evidence="7">The sequence shown here is derived from an EMBL/GenBank/DDBJ whole genome shotgun (WGS) entry which is preliminary data.</text>
</comment>
<dbReference type="PANTHER" id="PTHR24347">
    <property type="entry name" value="SERINE/THREONINE-PROTEIN KINASE"/>
    <property type="match status" value="1"/>
</dbReference>
<evidence type="ECO:0000256" key="3">
    <source>
        <dbReference type="PROSITE-ProRule" id="PRU10141"/>
    </source>
</evidence>
<evidence type="ECO:0000313" key="8">
    <source>
        <dbReference type="Proteomes" id="UP000794436"/>
    </source>
</evidence>
<dbReference type="Proteomes" id="UP000794436">
    <property type="component" value="Unassembled WGS sequence"/>
</dbReference>
<dbReference type="OrthoDB" id="40902at2759"/>
<dbReference type="GO" id="GO:0004674">
    <property type="term" value="F:protein serine/threonine kinase activity"/>
    <property type="evidence" value="ECO:0007669"/>
    <property type="project" value="UniProtKB-KW"/>
</dbReference>
<keyword evidence="4" id="KW-0418">Kinase</keyword>
<proteinExistence type="inferred from homology"/>
<evidence type="ECO:0000256" key="1">
    <source>
        <dbReference type="ARBA" id="ARBA00022741"/>
    </source>
</evidence>
<dbReference type="Gene3D" id="1.10.510.10">
    <property type="entry name" value="Transferase(Phosphotransferase) domain 1"/>
    <property type="match status" value="1"/>
</dbReference>
<feature type="domain" description="Protein kinase" evidence="6">
    <location>
        <begin position="48"/>
        <end position="310"/>
    </location>
</feature>
<accession>A0A8K1FHE3</accession>
<feature type="binding site" evidence="3">
    <location>
        <position position="78"/>
    </location>
    <ligand>
        <name>ATP</name>
        <dbReference type="ChEBI" id="CHEBI:30616"/>
    </ligand>
</feature>
<protein>
    <recommendedName>
        <fullName evidence="6">Protein kinase domain-containing protein</fullName>
    </recommendedName>
</protein>
<keyword evidence="4" id="KW-0808">Transferase</keyword>
<reference evidence="7" key="1">
    <citation type="submission" date="2019-03" db="EMBL/GenBank/DDBJ databases">
        <title>Long read genome sequence of the mycoparasitic Pythium oligandrum ATCC 38472 isolated from sugarbeet rhizosphere.</title>
        <authorList>
            <person name="Gaulin E."/>
        </authorList>
    </citation>
    <scope>NUCLEOTIDE SEQUENCE</scope>
    <source>
        <strain evidence="7">ATCC 38472_TT</strain>
    </source>
</reference>